<protein>
    <recommendedName>
        <fullName evidence="4">F-box domain-containing protein</fullName>
    </recommendedName>
</protein>
<sequence>MGGNTDLSSPPISREASPTSGAGRDPNVPKRQSSPLLQLPNDIFKCVMDYLDRDAAWAMKRLCVGMANSKTVDELLYRYPLQWVDVKDIKLHDWKYRSSGQARWDCFRKCITDANRMHIQKLALSHWCSIGDFQWIEANLPNLTSLDISAIKDFVWTPEETWTWKELAIAAPKLFERLEELEVANWADYTAHSRIEYSYSYNDYKFKQRFRMSRRRDGGSVARMIFPLCKKLRTLAIRERYSGYHTWNEWEVHQRVCCLVDGITNHCPPSLNKLRAYDYAPYRSLLSTRASTWSNITNIEIDLYSWIDDRRERDFLGPVPFRIAQGSHHREEEDAFDDKTFEECTRDHMQVGAHVVQGAGASFEDLLKSLRRITKRYPNINISPLSKPHNIVLQPFHLIATNQRRLSAQSSSPQTDPISKPEVQEALEWLANKWNFKPVLAWDPMMCDVFPENLAQGRGNLQKGDVLKRIQGMVATLRSLNFPIRISIGDRVHSFSSSGLDGSLYFGDYKTFIGEGEQRREVLLPTQASFGLSGIAHMVDELIIQYPADVPGVHGWLRSSKRPTPAEAALFTREMVGWRRFWERYARQFKNLKKLTANIPAAIYNDWGNCQGLRDLLSDERWQKLEVEEKGFDYGSLGSCVTLAGLCYNFSHTTHRIKFVKCVFFRSDIDVLNIQLKNSGLSANERDEREISREEIAFEGVQPPHRFWPEKPDEKRKATNGEENDEEPNGDIGHRNKRRKID</sequence>
<proteinExistence type="predicted"/>
<evidence type="ECO:0000313" key="2">
    <source>
        <dbReference type="EMBL" id="PVI02535.1"/>
    </source>
</evidence>
<dbReference type="EMBL" id="KZ805342">
    <property type="protein sequence ID" value="PVI02535.1"/>
    <property type="molecule type" value="Genomic_DNA"/>
</dbReference>
<dbReference type="OrthoDB" id="3889716at2759"/>
<feature type="region of interest" description="Disordered" evidence="1">
    <location>
        <begin position="698"/>
        <end position="742"/>
    </location>
</feature>
<organism evidence="2 3">
    <name type="scientific">Periconia macrospinosa</name>
    <dbReference type="NCBI Taxonomy" id="97972"/>
    <lineage>
        <taxon>Eukaryota</taxon>
        <taxon>Fungi</taxon>
        <taxon>Dikarya</taxon>
        <taxon>Ascomycota</taxon>
        <taxon>Pezizomycotina</taxon>
        <taxon>Dothideomycetes</taxon>
        <taxon>Pleosporomycetidae</taxon>
        <taxon>Pleosporales</taxon>
        <taxon>Massarineae</taxon>
        <taxon>Periconiaceae</taxon>
        <taxon>Periconia</taxon>
    </lineage>
</organism>
<name>A0A2V1DZ93_9PLEO</name>
<gene>
    <name evidence="2" type="ORF">DM02DRAFT_522857</name>
</gene>
<dbReference type="AlphaFoldDB" id="A0A2V1DZ93"/>
<reference evidence="2 3" key="1">
    <citation type="journal article" date="2018" name="Sci. Rep.">
        <title>Comparative genomics provides insights into the lifestyle and reveals functional heterogeneity of dark septate endophytic fungi.</title>
        <authorList>
            <person name="Knapp D.G."/>
            <person name="Nemeth J.B."/>
            <person name="Barry K."/>
            <person name="Hainaut M."/>
            <person name="Henrissat B."/>
            <person name="Johnson J."/>
            <person name="Kuo A."/>
            <person name="Lim J.H.P."/>
            <person name="Lipzen A."/>
            <person name="Nolan M."/>
            <person name="Ohm R.A."/>
            <person name="Tamas L."/>
            <person name="Grigoriev I.V."/>
            <person name="Spatafora J.W."/>
            <person name="Nagy L.G."/>
            <person name="Kovacs G.M."/>
        </authorList>
    </citation>
    <scope>NUCLEOTIDE SEQUENCE [LARGE SCALE GENOMIC DNA]</scope>
    <source>
        <strain evidence="2 3">DSE2036</strain>
    </source>
</reference>
<dbReference type="Proteomes" id="UP000244855">
    <property type="component" value="Unassembled WGS sequence"/>
</dbReference>
<feature type="compositionally biased region" description="Basic and acidic residues" evidence="1">
    <location>
        <begin position="707"/>
        <end position="720"/>
    </location>
</feature>
<keyword evidence="3" id="KW-1185">Reference proteome</keyword>
<feature type="region of interest" description="Disordered" evidence="1">
    <location>
        <begin position="1"/>
        <end position="35"/>
    </location>
</feature>
<evidence type="ECO:0000256" key="1">
    <source>
        <dbReference type="SAM" id="MobiDB-lite"/>
    </source>
</evidence>
<feature type="compositionally biased region" description="Polar residues" evidence="1">
    <location>
        <begin position="1"/>
        <end position="20"/>
    </location>
</feature>
<accession>A0A2V1DZ93</accession>
<evidence type="ECO:0000313" key="3">
    <source>
        <dbReference type="Proteomes" id="UP000244855"/>
    </source>
</evidence>
<evidence type="ECO:0008006" key="4">
    <source>
        <dbReference type="Google" id="ProtNLM"/>
    </source>
</evidence>
<dbReference type="STRING" id="97972.A0A2V1DZ93"/>